<dbReference type="PRINTS" id="PR00081">
    <property type="entry name" value="GDHRDH"/>
</dbReference>
<dbReference type="OrthoDB" id="9809287at2"/>
<dbReference type="InterPro" id="IPR020904">
    <property type="entry name" value="Sc_DH/Rdtase_CS"/>
</dbReference>
<name>A0A1B2AD84_9SPHN</name>
<dbReference type="STRING" id="692370.A6F68_01609"/>
<keyword evidence="3" id="KW-0560">Oxidoreductase</keyword>
<comment type="similarity">
    <text evidence="1 2">Belongs to the short-chain dehydrogenases/reductases (SDR) family.</text>
</comment>
<dbReference type="EC" id="1.1.1.-" evidence="3"/>
<keyword evidence="4" id="KW-1185">Reference proteome</keyword>
<sequence>MMVNAMSDFNGKVVLITGATSGLGATAAIQLAAKGAKVAITGRRQEQGDAMIAQIEAAGGEGLFIRGDVTVQADVDAMVARTVDRWGRLDGAVNNAGVTGGVFIPVAEFTDDDWNSAIDINLTGVFRSMRAEIPAMLASGGGSIINISSAYGLNGGDIGNCAYVSSKWGVIGLTKTGAIDYAREGIRVNAICPGYCHSEMVDPYYEAEPALFEKLLERYTATGKIGESHVIADAIEFLLSDKASFVSGIALPVQGGDHSRLY</sequence>
<dbReference type="PANTHER" id="PTHR42879">
    <property type="entry name" value="3-OXOACYL-(ACYL-CARRIER-PROTEIN) REDUCTASE"/>
    <property type="match status" value="1"/>
</dbReference>
<dbReference type="CDD" id="cd05233">
    <property type="entry name" value="SDR_c"/>
    <property type="match status" value="1"/>
</dbReference>
<dbReference type="Pfam" id="PF00106">
    <property type="entry name" value="adh_short"/>
    <property type="match status" value="1"/>
</dbReference>
<organism evidence="3 4">
    <name type="scientific">Tsuneonella dongtanensis</name>
    <dbReference type="NCBI Taxonomy" id="692370"/>
    <lineage>
        <taxon>Bacteria</taxon>
        <taxon>Pseudomonadati</taxon>
        <taxon>Pseudomonadota</taxon>
        <taxon>Alphaproteobacteria</taxon>
        <taxon>Sphingomonadales</taxon>
        <taxon>Erythrobacteraceae</taxon>
        <taxon>Tsuneonella</taxon>
    </lineage>
</organism>
<dbReference type="EMBL" id="CP016591">
    <property type="protein sequence ID" value="ANY20122.1"/>
    <property type="molecule type" value="Genomic_DNA"/>
</dbReference>
<dbReference type="GO" id="GO:0032787">
    <property type="term" value="P:monocarboxylic acid metabolic process"/>
    <property type="evidence" value="ECO:0007669"/>
    <property type="project" value="UniProtKB-ARBA"/>
</dbReference>
<dbReference type="SUPFAM" id="SSF51735">
    <property type="entry name" value="NAD(P)-binding Rossmann-fold domains"/>
    <property type="match status" value="1"/>
</dbReference>
<gene>
    <name evidence="3" type="primary">linC_2</name>
    <name evidence="3" type="ORF">A6F68_01609</name>
</gene>
<dbReference type="GO" id="GO:0016491">
    <property type="term" value="F:oxidoreductase activity"/>
    <property type="evidence" value="ECO:0007669"/>
    <property type="project" value="UniProtKB-KW"/>
</dbReference>
<dbReference type="RefSeq" id="WP_084001757.1">
    <property type="nucleotide sequence ID" value="NZ_CP016591.1"/>
</dbReference>
<dbReference type="FunFam" id="3.40.50.720:FF:000084">
    <property type="entry name" value="Short-chain dehydrogenase reductase"/>
    <property type="match status" value="1"/>
</dbReference>
<dbReference type="InterPro" id="IPR036291">
    <property type="entry name" value="NAD(P)-bd_dom_sf"/>
</dbReference>
<dbReference type="AlphaFoldDB" id="A0A1B2AD84"/>
<proteinExistence type="inferred from homology"/>
<dbReference type="Proteomes" id="UP000092932">
    <property type="component" value="Chromosome"/>
</dbReference>
<dbReference type="PANTHER" id="PTHR42879:SF2">
    <property type="entry name" value="3-OXOACYL-[ACYL-CARRIER-PROTEIN] REDUCTASE FABG"/>
    <property type="match status" value="1"/>
</dbReference>
<evidence type="ECO:0000256" key="2">
    <source>
        <dbReference type="RuleBase" id="RU000363"/>
    </source>
</evidence>
<reference evidence="3 4" key="1">
    <citation type="submission" date="2016-07" db="EMBL/GenBank/DDBJ databases">
        <title>Complete genome sequence of Altererythrobacter dongtanensis KCTC 22672, a type strain with esterase isolated from tidal flat.</title>
        <authorList>
            <person name="Cheng H."/>
            <person name="Wu Y.-H."/>
            <person name="Zhou P."/>
            <person name="Huo Y.-Y."/>
            <person name="Wang C.-S."/>
            <person name="Xu X.-W."/>
        </authorList>
    </citation>
    <scope>NUCLEOTIDE SEQUENCE [LARGE SCALE GENOMIC DNA]</scope>
    <source>
        <strain evidence="3 4">KCTC 22672</strain>
    </source>
</reference>
<accession>A0A1B2AD84</accession>
<dbReference type="Gene3D" id="3.40.50.720">
    <property type="entry name" value="NAD(P)-binding Rossmann-like Domain"/>
    <property type="match status" value="1"/>
</dbReference>
<protein>
    <submittedName>
        <fullName evidence="3">2,5-dichloro-2,5-cyclohexadiene-1,4-diol dehydrogenase</fullName>
        <ecNumber evidence="3">1.1.1.-</ecNumber>
    </submittedName>
</protein>
<dbReference type="InterPro" id="IPR050259">
    <property type="entry name" value="SDR"/>
</dbReference>
<dbReference type="InterPro" id="IPR002347">
    <property type="entry name" value="SDR_fam"/>
</dbReference>
<evidence type="ECO:0000313" key="4">
    <source>
        <dbReference type="Proteomes" id="UP000092932"/>
    </source>
</evidence>
<dbReference type="PROSITE" id="PS00061">
    <property type="entry name" value="ADH_SHORT"/>
    <property type="match status" value="1"/>
</dbReference>
<evidence type="ECO:0000313" key="3">
    <source>
        <dbReference type="EMBL" id="ANY20122.1"/>
    </source>
</evidence>
<evidence type="ECO:0000256" key="1">
    <source>
        <dbReference type="ARBA" id="ARBA00006484"/>
    </source>
</evidence>
<dbReference type="PRINTS" id="PR00080">
    <property type="entry name" value="SDRFAMILY"/>
</dbReference>
<dbReference type="PATRIC" id="fig|692370.5.peg.1623"/>
<dbReference type="KEGG" id="ado:A6F68_01609"/>